<dbReference type="EMBL" id="JACRTI010000125">
    <property type="protein sequence ID" value="MBC8603969.1"/>
    <property type="molecule type" value="Genomic_DNA"/>
</dbReference>
<dbReference type="Pfam" id="PF14848">
    <property type="entry name" value="HU-DNA_bdg"/>
    <property type="match status" value="1"/>
</dbReference>
<keyword evidence="6" id="KW-1185">Reference proteome</keyword>
<reference evidence="4 5" key="1">
    <citation type="submission" date="2018-07" db="EMBL/GenBank/DDBJ databases">
        <title>Parabacteroides acidifaciens nov. sp., isolated from human feces.</title>
        <authorList>
            <person name="Wang Y.J."/>
        </authorList>
    </citation>
    <scope>NUCLEOTIDE SEQUENCE [LARGE SCALE GENOMIC DNA]</scope>
    <source>
        <strain evidence="4 5">426-9</strain>
    </source>
</reference>
<organism evidence="4 5">
    <name type="scientific">Parabacteroides acidifaciens</name>
    <dbReference type="NCBI Taxonomy" id="2290935"/>
    <lineage>
        <taxon>Bacteria</taxon>
        <taxon>Pseudomonadati</taxon>
        <taxon>Bacteroidota</taxon>
        <taxon>Bacteroidia</taxon>
        <taxon>Bacteroidales</taxon>
        <taxon>Tannerellaceae</taxon>
        <taxon>Parabacteroides</taxon>
    </lineage>
</organism>
<feature type="domain" description="Bvu-2165-like IHF-HU-like DNA-binding" evidence="2">
    <location>
        <begin position="11"/>
        <end position="123"/>
    </location>
</feature>
<dbReference type="EMBL" id="QREV01000125">
    <property type="protein sequence ID" value="RDU47289.1"/>
    <property type="molecule type" value="Genomic_DNA"/>
</dbReference>
<evidence type="ECO:0000313" key="4">
    <source>
        <dbReference type="EMBL" id="RDU47289.1"/>
    </source>
</evidence>
<comment type="caution">
    <text evidence="4">The sequence shown here is derived from an EMBL/GenBank/DDBJ whole genome shotgun (WGS) entry which is preliminary data.</text>
</comment>
<evidence type="ECO:0000313" key="6">
    <source>
        <dbReference type="Proteomes" id="UP000629596"/>
    </source>
</evidence>
<dbReference type="InterPro" id="IPR049893">
    <property type="entry name" value="Bvu_2165-like_IHF-HU-DNA_bdg"/>
</dbReference>
<dbReference type="Pfam" id="PF14734">
    <property type="entry name" value="DUF4469"/>
    <property type="match status" value="1"/>
</dbReference>
<dbReference type="AlphaFoldDB" id="A0A3D8H8I7"/>
<dbReference type="Gene3D" id="2.70.50.70">
    <property type="match status" value="1"/>
</dbReference>
<evidence type="ECO:0000259" key="2">
    <source>
        <dbReference type="Pfam" id="PF14848"/>
    </source>
</evidence>
<dbReference type="InterPro" id="IPR027824">
    <property type="entry name" value="DUF4469"/>
</dbReference>
<sequence length="256" mass="27282">MSTINAIAHLNELTKEIENDYYLTAQVTATLGVDDIVARIAAREIATKNVDGTAFIKTFLDECARAAAEGNNIVTPFFRSSIGIQGSVLANDLGHNIPADRLKVSVNLTQGDGARRAIESCVIHAFEQSGATGPVIQSVTDPTENKPNHLNPGGMALISGMRLAVKGDDASVGILFTSEKDTSKTVFVAPKSLSPNSPTKLQFVLPAAVTEGKWYVRVTTQGGSNPGQLVKTPRSYDYPEIIKVGDVPGYERPGEL</sequence>
<feature type="domain" description="DUF4469" evidence="1">
    <location>
        <begin position="136"/>
        <end position="235"/>
    </location>
</feature>
<accession>A0A3D8H8I7</accession>
<name>A0A3D8H8I7_9BACT</name>
<evidence type="ECO:0000259" key="1">
    <source>
        <dbReference type="Pfam" id="PF14734"/>
    </source>
</evidence>
<evidence type="ECO:0000313" key="3">
    <source>
        <dbReference type="EMBL" id="MBC8603969.1"/>
    </source>
</evidence>
<evidence type="ECO:0000313" key="5">
    <source>
        <dbReference type="Proteomes" id="UP000256321"/>
    </source>
</evidence>
<dbReference type="Proteomes" id="UP000256321">
    <property type="component" value="Unassembled WGS sequence"/>
</dbReference>
<reference evidence="3 6" key="2">
    <citation type="submission" date="2020-08" db="EMBL/GenBank/DDBJ databases">
        <title>Genome public.</title>
        <authorList>
            <person name="Liu C."/>
            <person name="Sun Q."/>
        </authorList>
    </citation>
    <scope>NUCLEOTIDE SEQUENCE [LARGE SCALE GENOMIC DNA]</scope>
    <source>
        <strain evidence="3 6">426_9</strain>
    </source>
</reference>
<gene>
    <name evidence="4" type="ORF">DWU89_20420</name>
    <name evidence="3" type="ORF">H8784_19895</name>
</gene>
<dbReference type="RefSeq" id="WP_115501452.1">
    <property type="nucleotide sequence ID" value="NZ_JACRTI010000125.1"/>
</dbReference>
<dbReference type="CDD" id="cd12843">
    <property type="entry name" value="Bvu_2165_C_like"/>
    <property type="match status" value="1"/>
</dbReference>
<proteinExistence type="predicted"/>
<protein>
    <submittedName>
        <fullName evidence="4">DUF4469 domain-containing protein</fullName>
    </submittedName>
</protein>
<dbReference type="Proteomes" id="UP000629596">
    <property type="component" value="Unassembled WGS sequence"/>
</dbReference>